<evidence type="ECO:0000256" key="2">
    <source>
        <dbReference type="ARBA" id="ARBA00022801"/>
    </source>
</evidence>
<feature type="domain" description="Mannosylglycerate hydrolase MGH1-like glycoside hydrolase" evidence="4">
    <location>
        <begin position="42"/>
        <end position="438"/>
    </location>
</feature>
<dbReference type="Proteomes" id="UP000321907">
    <property type="component" value="Unassembled WGS sequence"/>
</dbReference>
<comment type="similarity">
    <text evidence="1">Belongs to the glycosyl hydrolase 63 family.</text>
</comment>
<proteinExistence type="inferred from homology"/>
<dbReference type="InterPro" id="IPR004888">
    <property type="entry name" value="Glycoside_hydrolase_63"/>
</dbReference>
<evidence type="ECO:0000256" key="1">
    <source>
        <dbReference type="ARBA" id="ARBA00010833"/>
    </source>
</evidence>
<dbReference type="Gene3D" id="1.50.10.10">
    <property type="match status" value="1"/>
</dbReference>
<reference evidence="5 6" key="1">
    <citation type="submission" date="2019-08" db="EMBL/GenBank/DDBJ databases">
        <title>Lewinella sp. strain SSH13 Genome sequencing and assembly.</title>
        <authorList>
            <person name="Kim I."/>
        </authorList>
    </citation>
    <scope>NUCLEOTIDE SEQUENCE [LARGE SCALE GENOMIC DNA]</scope>
    <source>
        <strain evidence="5 6">SSH13</strain>
    </source>
</reference>
<protein>
    <submittedName>
        <fullName evidence="5">Glycoside hydrolase</fullName>
    </submittedName>
</protein>
<dbReference type="GO" id="GO:0006487">
    <property type="term" value="P:protein N-linked glycosylation"/>
    <property type="evidence" value="ECO:0007669"/>
    <property type="project" value="TreeGrafter"/>
</dbReference>
<keyword evidence="3" id="KW-0326">Glycosidase</keyword>
<dbReference type="InterPro" id="IPR008928">
    <property type="entry name" value="6-hairpin_glycosidase_sf"/>
</dbReference>
<evidence type="ECO:0000313" key="6">
    <source>
        <dbReference type="Proteomes" id="UP000321907"/>
    </source>
</evidence>
<evidence type="ECO:0000259" key="4">
    <source>
        <dbReference type="Pfam" id="PF22422"/>
    </source>
</evidence>
<organism evidence="5 6">
    <name type="scientific">Neolewinella aurantiaca</name>
    <dbReference type="NCBI Taxonomy" id="2602767"/>
    <lineage>
        <taxon>Bacteria</taxon>
        <taxon>Pseudomonadati</taxon>
        <taxon>Bacteroidota</taxon>
        <taxon>Saprospiria</taxon>
        <taxon>Saprospirales</taxon>
        <taxon>Lewinellaceae</taxon>
        <taxon>Neolewinella</taxon>
    </lineage>
</organism>
<dbReference type="EMBL" id="VOXD01000008">
    <property type="protein sequence ID" value="TXF90300.1"/>
    <property type="molecule type" value="Genomic_DNA"/>
</dbReference>
<comment type="caution">
    <text evidence="5">The sequence shown here is derived from an EMBL/GenBank/DDBJ whole genome shotgun (WGS) entry which is preliminary data.</text>
</comment>
<dbReference type="InterPro" id="IPR054491">
    <property type="entry name" value="MGH1-like_GH"/>
</dbReference>
<evidence type="ECO:0000256" key="3">
    <source>
        <dbReference type="ARBA" id="ARBA00023295"/>
    </source>
</evidence>
<dbReference type="PANTHER" id="PTHR10412:SF11">
    <property type="entry name" value="MANNOSYL-OLIGOSACCHARIDE GLUCOSIDASE"/>
    <property type="match status" value="1"/>
</dbReference>
<dbReference type="AlphaFoldDB" id="A0A5C7FQZ5"/>
<dbReference type="OrthoDB" id="9781878at2"/>
<dbReference type="InterPro" id="IPR012341">
    <property type="entry name" value="6hp_glycosidase-like_sf"/>
</dbReference>
<dbReference type="Pfam" id="PF22422">
    <property type="entry name" value="MGH1-like_GH"/>
    <property type="match status" value="1"/>
</dbReference>
<keyword evidence="2 5" id="KW-0378">Hydrolase</keyword>
<accession>A0A5C7FQZ5</accession>
<sequence length="448" mass="51421">MNSRPLLLAKIMTKQELLQTARETLEANWRAPGFSVPSGRLYPFQWNWDSGFTSIGNAHINPQRALREMETLFTGQWANGMVPHIIFHSEKETTYFPNFDFWDTTVNAGAPQRPKTSGITQPAVHGFVLEHLLNTFPDDAATIATVKALFPRVVNSHRFLYIYRDPEREGLMFMYHPWETGRDNSPLWDASMDRIVIDKGTLPAYTRQDTKIAAADERPTADQYDRYVHQLELGKRNGYDGPGIFAESEILIQDTLMNALLIKSNASLIRIGQRFGFDVGELEEWQQQSTRAFQQKLWHEELQTFVPYDVRAGAQIAEREIGSFTALSAGIASDKQAKILNDYLQSLHDRGFYLCPSFDPDSPHFDSRRYWRGPIWPHMNWLIHDGLKNYGFGKMAEVVRNDAIHLIREFGFYEYFDCQKNTAPDLTQGYGGDQFSWTAACLIDLIET</sequence>
<gene>
    <name evidence="5" type="ORF">FUA23_07205</name>
</gene>
<dbReference type="GO" id="GO:0009311">
    <property type="term" value="P:oligosaccharide metabolic process"/>
    <property type="evidence" value="ECO:0007669"/>
    <property type="project" value="InterPro"/>
</dbReference>
<dbReference type="PANTHER" id="PTHR10412">
    <property type="entry name" value="MANNOSYL-OLIGOSACCHARIDE GLUCOSIDASE"/>
    <property type="match status" value="1"/>
</dbReference>
<name>A0A5C7FQZ5_9BACT</name>
<dbReference type="SUPFAM" id="SSF48208">
    <property type="entry name" value="Six-hairpin glycosidases"/>
    <property type="match status" value="1"/>
</dbReference>
<dbReference type="GO" id="GO:0004573">
    <property type="term" value="F:Glc3Man9GlcNAc2 oligosaccharide glucosidase activity"/>
    <property type="evidence" value="ECO:0007669"/>
    <property type="project" value="InterPro"/>
</dbReference>
<evidence type="ECO:0000313" key="5">
    <source>
        <dbReference type="EMBL" id="TXF90300.1"/>
    </source>
</evidence>
<keyword evidence="6" id="KW-1185">Reference proteome</keyword>